<keyword evidence="3" id="KW-1185">Reference proteome</keyword>
<keyword evidence="1" id="KW-0472">Membrane</keyword>
<name>L8JWD5_9BACT</name>
<evidence type="ECO:0000256" key="1">
    <source>
        <dbReference type="SAM" id="Phobius"/>
    </source>
</evidence>
<sequence>MQGYFLYLFAVKNKLFSIMLIGMLSLPLIGTYSWLRYQKHMVRREVKQRIIRGIDPSELVRLTFTIEESKTALYWEHSGEFEYNGQMYDVVDADTVGNTVTFLCWWDHAETELNIKLDELTRIALDSNKDHQQQKKNLIENIELKYLRSQFTSKLSATFIVVEYHMHYNWSYFSISLQPSIPPPRSA</sequence>
<keyword evidence="1" id="KW-1133">Transmembrane helix</keyword>
<comment type="caution">
    <text evidence="2">The sequence shown here is derived from an EMBL/GenBank/DDBJ whole genome shotgun (WGS) entry which is preliminary data.</text>
</comment>
<proteinExistence type="predicted"/>
<protein>
    <submittedName>
        <fullName evidence="2">Uncharacterized protein</fullName>
    </submittedName>
</protein>
<dbReference type="eggNOG" id="ENOG5032VWX">
    <property type="taxonomic scope" value="Bacteria"/>
</dbReference>
<evidence type="ECO:0000313" key="3">
    <source>
        <dbReference type="Proteomes" id="UP000011135"/>
    </source>
</evidence>
<accession>L8JWD5</accession>
<dbReference type="EMBL" id="AMZN01000039">
    <property type="protein sequence ID" value="ELR71532.1"/>
    <property type="molecule type" value="Genomic_DNA"/>
</dbReference>
<evidence type="ECO:0000313" key="2">
    <source>
        <dbReference type="EMBL" id="ELR71532.1"/>
    </source>
</evidence>
<feature type="transmembrane region" description="Helical" evidence="1">
    <location>
        <begin position="15"/>
        <end position="35"/>
    </location>
</feature>
<gene>
    <name evidence="2" type="ORF">C900_02595</name>
</gene>
<keyword evidence="1" id="KW-0812">Transmembrane</keyword>
<dbReference type="AlphaFoldDB" id="L8JWD5"/>
<dbReference type="Proteomes" id="UP000011135">
    <property type="component" value="Unassembled WGS sequence"/>
</dbReference>
<organism evidence="2 3">
    <name type="scientific">Fulvivirga imtechensis AK7</name>
    <dbReference type="NCBI Taxonomy" id="1237149"/>
    <lineage>
        <taxon>Bacteria</taxon>
        <taxon>Pseudomonadati</taxon>
        <taxon>Bacteroidota</taxon>
        <taxon>Cytophagia</taxon>
        <taxon>Cytophagales</taxon>
        <taxon>Fulvivirgaceae</taxon>
        <taxon>Fulvivirga</taxon>
    </lineage>
</organism>
<reference evidence="2 3" key="1">
    <citation type="submission" date="2012-12" db="EMBL/GenBank/DDBJ databases">
        <title>Genome assembly of Fulvivirga imtechensis AK7.</title>
        <authorList>
            <person name="Nupur N."/>
            <person name="Khatri I."/>
            <person name="Kumar R."/>
            <person name="Subramanian S."/>
            <person name="Pinnaka A."/>
        </authorList>
    </citation>
    <scope>NUCLEOTIDE SEQUENCE [LARGE SCALE GENOMIC DNA]</scope>
    <source>
        <strain evidence="2 3">AK7</strain>
    </source>
</reference>